<dbReference type="Gene3D" id="3.40.50.720">
    <property type="entry name" value="NAD(P)-binding Rossmann-like Domain"/>
    <property type="match status" value="1"/>
</dbReference>
<dbReference type="Proteomes" id="UP001462640">
    <property type="component" value="Unassembled WGS sequence"/>
</dbReference>
<organism evidence="2 3">
    <name type="scientific">Roseateles flavus</name>
    <dbReference type="NCBI Taxonomy" id="3149041"/>
    <lineage>
        <taxon>Bacteria</taxon>
        <taxon>Pseudomonadati</taxon>
        <taxon>Pseudomonadota</taxon>
        <taxon>Betaproteobacteria</taxon>
        <taxon>Burkholderiales</taxon>
        <taxon>Sphaerotilaceae</taxon>
        <taxon>Roseateles</taxon>
    </lineage>
</organism>
<protein>
    <submittedName>
        <fullName evidence="2">SDR family oxidoreductase</fullName>
        <ecNumber evidence="2">1.-.-.-</ecNumber>
    </submittedName>
</protein>
<keyword evidence="2" id="KW-0560">Oxidoreductase</keyword>
<dbReference type="SUPFAM" id="SSF51735">
    <property type="entry name" value="NAD(P)-binding Rossmann-fold domains"/>
    <property type="match status" value="1"/>
</dbReference>
<sequence>MSERQEQDMHTDASRAFTTLVTGASAGIGFQVAQRLATTAPGPLVITGRNQARLDEAVASLQGRSGGPVRGVVCDQRHRTSIDQLLEALHGLPPVLQLVANVGVNPVHQQGPGRTHSTDYALFADTLTTNVTHTFYLLSRLLPAMRQARAGRIVLVGSMAYRHGLPGQVSYNVSKSALVGLKNTIVSEYGAAGIGCHLVNPGIVLNERTERLRRRLPAAEQPLPLTEAQVAEAIVSLLADANAEPRGRELDL</sequence>
<dbReference type="InterPro" id="IPR002347">
    <property type="entry name" value="SDR_fam"/>
</dbReference>
<dbReference type="Pfam" id="PF00106">
    <property type="entry name" value="adh_short"/>
    <property type="match status" value="1"/>
</dbReference>
<reference evidence="2 3" key="1">
    <citation type="submission" date="2024-05" db="EMBL/GenBank/DDBJ databases">
        <title>Roseateles sp. 2.12 16S ribosomal RNA gene Genome sequencing and assembly.</title>
        <authorList>
            <person name="Woo H."/>
        </authorList>
    </citation>
    <scope>NUCLEOTIDE SEQUENCE [LARGE SCALE GENOMIC DNA]</scope>
    <source>
        <strain evidence="2 3">2.12</strain>
    </source>
</reference>
<dbReference type="PRINTS" id="PR00081">
    <property type="entry name" value="GDHRDH"/>
</dbReference>
<proteinExistence type="inferred from homology"/>
<dbReference type="RefSeq" id="WP_347609690.1">
    <property type="nucleotide sequence ID" value="NZ_JBDPZC010000004.1"/>
</dbReference>
<keyword evidence="3" id="KW-1185">Reference proteome</keyword>
<dbReference type="EMBL" id="JBDPZC010000004">
    <property type="protein sequence ID" value="MEO3713343.1"/>
    <property type="molecule type" value="Genomic_DNA"/>
</dbReference>
<dbReference type="PANTHER" id="PTHR42760:SF40">
    <property type="entry name" value="3-OXOACYL-[ACYL-CARRIER-PROTEIN] REDUCTASE, CHLOROPLASTIC"/>
    <property type="match status" value="1"/>
</dbReference>
<evidence type="ECO:0000313" key="3">
    <source>
        <dbReference type="Proteomes" id="UP001462640"/>
    </source>
</evidence>
<evidence type="ECO:0000313" key="2">
    <source>
        <dbReference type="EMBL" id="MEO3713343.1"/>
    </source>
</evidence>
<dbReference type="EC" id="1.-.-.-" evidence="2"/>
<dbReference type="InterPro" id="IPR036291">
    <property type="entry name" value="NAD(P)-bd_dom_sf"/>
</dbReference>
<comment type="caution">
    <text evidence="2">The sequence shown here is derived from an EMBL/GenBank/DDBJ whole genome shotgun (WGS) entry which is preliminary data.</text>
</comment>
<dbReference type="GO" id="GO:0016491">
    <property type="term" value="F:oxidoreductase activity"/>
    <property type="evidence" value="ECO:0007669"/>
    <property type="project" value="UniProtKB-KW"/>
</dbReference>
<dbReference type="CDD" id="cd05233">
    <property type="entry name" value="SDR_c"/>
    <property type="match status" value="1"/>
</dbReference>
<dbReference type="PANTHER" id="PTHR42760">
    <property type="entry name" value="SHORT-CHAIN DEHYDROGENASES/REDUCTASES FAMILY MEMBER"/>
    <property type="match status" value="1"/>
</dbReference>
<evidence type="ECO:0000256" key="1">
    <source>
        <dbReference type="ARBA" id="ARBA00006484"/>
    </source>
</evidence>
<comment type="similarity">
    <text evidence="1">Belongs to the short-chain dehydrogenases/reductases (SDR) family.</text>
</comment>
<accession>A0ABV0GE43</accession>
<gene>
    <name evidence="2" type="ORF">ABDJ40_11270</name>
</gene>
<name>A0ABV0GE43_9BURK</name>